<evidence type="ECO:0000256" key="5">
    <source>
        <dbReference type="SAM" id="SignalP"/>
    </source>
</evidence>
<dbReference type="Pfam" id="PF12796">
    <property type="entry name" value="Ank_2"/>
    <property type="match status" value="1"/>
</dbReference>
<proteinExistence type="predicted"/>
<dbReference type="PANTHER" id="PTHR24124:SF14">
    <property type="entry name" value="CHROMOSOME UNDETERMINED SCAFFOLD_25, WHOLE GENOME SHOTGUN SEQUENCE"/>
    <property type="match status" value="1"/>
</dbReference>
<dbReference type="Proteomes" id="UP001201812">
    <property type="component" value="Unassembled WGS sequence"/>
</dbReference>
<keyword evidence="1" id="KW-0677">Repeat</keyword>
<evidence type="ECO:0000256" key="1">
    <source>
        <dbReference type="ARBA" id="ARBA00022737"/>
    </source>
</evidence>
<evidence type="ECO:0000256" key="2">
    <source>
        <dbReference type="ARBA" id="ARBA00023043"/>
    </source>
</evidence>
<feature type="repeat" description="ANK" evidence="3">
    <location>
        <begin position="169"/>
        <end position="201"/>
    </location>
</feature>
<evidence type="ECO:0000313" key="6">
    <source>
        <dbReference type="EMBL" id="KAI1700136.1"/>
    </source>
</evidence>
<dbReference type="SMART" id="SM00248">
    <property type="entry name" value="ANK"/>
    <property type="match status" value="5"/>
</dbReference>
<gene>
    <name evidence="6" type="ORF">DdX_16896</name>
</gene>
<dbReference type="Pfam" id="PF13606">
    <property type="entry name" value="Ank_3"/>
    <property type="match status" value="1"/>
</dbReference>
<feature type="repeat" description="ANK" evidence="3">
    <location>
        <begin position="267"/>
        <end position="299"/>
    </location>
</feature>
<dbReference type="PANTHER" id="PTHR24124">
    <property type="entry name" value="ANKYRIN REPEAT FAMILY A"/>
    <property type="match status" value="1"/>
</dbReference>
<dbReference type="AlphaFoldDB" id="A0AAD4MMB9"/>
<dbReference type="EMBL" id="JAKKPZ010000155">
    <property type="protein sequence ID" value="KAI1700136.1"/>
    <property type="molecule type" value="Genomic_DNA"/>
</dbReference>
<organism evidence="6 7">
    <name type="scientific">Ditylenchus destructor</name>
    <dbReference type="NCBI Taxonomy" id="166010"/>
    <lineage>
        <taxon>Eukaryota</taxon>
        <taxon>Metazoa</taxon>
        <taxon>Ecdysozoa</taxon>
        <taxon>Nematoda</taxon>
        <taxon>Chromadorea</taxon>
        <taxon>Rhabditida</taxon>
        <taxon>Tylenchina</taxon>
        <taxon>Tylenchomorpha</taxon>
        <taxon>Sphaerularioidea</taxon>
        <taxon>Anguinidae</taxon>
        <taxon>Anguininae</taxon>
        <taxon>Ditylenchus</taxon>
    </lineage>
</organism>
<feature type="repeat" description="ANK" evidence="3">
    <location>
        <begin position="233"/>
        <end position="266"/>
    </location>
</feature>
<dbReference type="PROSITE" id="PS50297">
    <property type="entry name" value="ANK_REP_REGION"/>
    <property type="match status" value="2"/>
</dbReference>
<keyword evidence="2 3" id="KW-0040">ANK repeat</keyword>
<evidence type="ECO:0000256" key="3">
    <source>
        <dbReference type="PROSITE-ProRule" id="PRU00023"/>
    </source>
</evidence>
<comment type="caution">
    <text evidence="6">The sequence shown here is derived from an EMBL/GenBank/DDBJ whole genome shotgun (WGS) entry which is preliminary data.</text>
</comment>
<keyword evidence="5" id="KW-0732">Signal</keyword>
<dbReference type="InterPro" id="IPR002110">
    <property type="entry name" value="Ankyrin_rpt"/>
</dbReference>
<protein>
    <submittedName>
        <fullName evidence="6">Ankyrin repeats (3 copies) domain-containing protein</fullName>
    </submittedName>
</protein>
<sequence>MLLAWVAQIFSVPYCRACGPHSTAPCLAKRREAGRSLLFVRETKISIPPLKPKEHPGVKISTELLLAAEELGKAKTPADQEQQWNKMLDLVNEGANIDIEDDEHRSPLSYACEYSKAKVVEELIKVGVDHRVSKRIAKGEKGDKEQMIKTEAKILVDQRGDERHYRTVHRHLPIYYAVIKGDKDIFNVLVKNGANPKNEKTLLHLAAVKCHKDIARILVNEPYRFDINGIDSLGYTPLHNAGINNCDQVFMVILILKGANVNAINSYGETPLHMAAGYGKDIALKALIELGANLEGKEIQIKNDKFPNKITPLELAQNAKRTSTVKLLRDAIEAKKSGNADAAAHSDTTTAHANEAQSKAAPAMAGKGSKR</sequence>
<accession>A0AAD4MMB9</accession>
<feature type="region of interest" description="Disordered" evidence="4">
    <location>
        <begin position="336"/>
        <end position="371"/>
    </location>
</feature>
<feature type="chain" id="PRO_5042221886" evidence="5">
    <location>
        <begin position="18"/>
        <end position="371"/>
    </location>
</feature>
<dbReference type="PROSITE" id="PS50088">
    <property type="entry name" value="ANK_REPEAT"/>
    <property type="match status" value="3"/>
</dbReference>
<reference evidence="6" key="1">
    <citation type="submission" date="2022-01" db="EMBL/GenBank/DDBJ databases">
        <title>Genome Sequence Resource for Two Populations of Ditylenchus destructor, the Migratory Endoparasitic Phytonematode.</title>
        <authorList>
            <person name="Zhang H."/>
            <person name="Lin R."/>
            <person name="Xie B."/>
        </authorList>
    </citation>
    <scope>NUCLEOTIDE SEQUENCE</scope>
    <source>
        <strain evidence="6">BazhouSP</strain>
    </source>
</reference>
<dbReference type="GO" id="GO:0005634">
    <property type="term" value="C:nucleus"/>
    <property type="evidence" value="ECO:0007669"/>
    <property type="project" value="TreeGrafter"/>
</dbReference>
<dbReference type="InterPro" id="IPR036770">
    <property type="entry name" value="Ankyrin_rpt-contain_sf"/>
</dbReference>
<evidence type="ECO:0000256" key="4">
    <source>
        <dbReference type="SAM" id="MobiDB-lite"/>
    </source>
</evidence>
<keyword evidence="7" id="KW-1185">Reference proteome</keyword>
<evidence type="ECO:0000313" key="7">
    <source>
        <dbReference type="Proteomes" id="UP001201812"/>
    </source>
</evidence>
<feature type="signal peptide" evidence="5">
    <location>
        <begin position="1"/>
        <end position="17"/>
    </location>
</feature>
<dbReference type="GO" id="GO:0010468">
    <property type="term" value="P:regulation of gene expression"/>
    <property type="evidence" value="ECO:0007669"/>
    <property type="project" value="TreeGrafter"/>
</dbReference>
<dbReference type="SUPFAM" id="SSF48403">
    <property type="entry name" value="Ankyrin repeat"/>
    <property type="match status" value="1"/>
</dbReference>
<dbReference type="Gene3D" id="1.25.40.20">
    <property type="entry name" value="Ankyrin repeat-containing domain"/>
    <property type="match status" value="2"/>
</dbReference>
<name>A0AAD4MMB9_9BILA</name>
<feature type="compositionally biased region" description="Low complexity" evidence="4">
    <location>
        <begin position="340"/>
        <end position="353"/>
    </location>
</feature>